<proteinExistence type="predicted"/>
<dbReference type="AlphaFoldDB" id="A0A0H2XYQ0"/>
<evidence type="ECO:0000256" key="1">
    <source>
        <dbReference type="SAM" id="MobiDB-lite"/>
    </source>
</evidence>
<dbReference type="HOGENOM" id="CLU_2371934_0_0_4"/>
<name>A0A0H2XYQ0_BURO1</name>
<evidence type="ECO:0000313" key="3">
    <source>
        <dbReference type="EMBL" id="ABF80170.1"/>
    </source>
</evidence>
<reference evidence="3" key="1">
    <citation type="submission" date="2006-05" db="EMBL/GenBank/DDBJ databases">
        <title>Complete sequence of chromosome 2 of Burkholderia cenocepacia AU 1054.</title>
        <authorList>
            <consortium name="US DOE Joint Genome Institute"/>
            <person name="Copeland A."/>
            <person name="Lucas S."/>
            <person name="Lapidus A."/>
            <person name="Barry K."/>
            <person name="Detter J.C."/>
            <person name="Glavina del Rio T."/>
            <person name="Hammon N."/>
            <person name="Israni S."/>
            <person name="Dalin E."/>
            <person name="Tice H."/>
            <person name="Pitluck S."/>
            <person name="Chain P."/>
            <person name="Malfatti S."/>
            <person name="Shin M."/>
            <person name="Vergez L."/>
            <person name="Schmutz J."/>
            <person name="Larimer F."/>
            <person name="Land M."/>
            <person name="Hauser L."/>
            <person name="Kyrpides N."/>
            <person name="Lykidis A."/>
            <person name="LiPuma J.J."/>
            <person name="Konstantinidis K."/>
            <person name="Tiedje J.M."/>
            <person name="Richardson P."/>
        </authorList>
    </citation>
    <scope>NUCLEOTIDE SEQUENCE [LARGE SCALE GENOMIC DNA]</scope>
    <source>
        <strain evidence="3">AU 1054</strain>
    </source>
</reference>
<sequence>MPTTRKGNREDSLPSDSGPQSISPAVVEMLVTQVRRMIEESGNPDGFDARSWLLNWLHSPVPALGGGCPADYLHTPEGVDLIARLLASAQTGAYW</sequence>
<feature type="region of interest" description="Disordered" evidence="1">
    <location>
        <begin position="1"/>
        <end position="24"/>
    </location>
</feature>
<accession>A0A0H2XYQ0</accession>
<dbReference type="Pfam" id="PF09722">
    <property type="entry name" value="Xre_MbcA_ParS_C"/>
    <property type="match status" value="1"/>
</dbReference>
<feature type="domain" description="Antitoxin Xre/MbcA/ParS-like toxin-binding" evidence="2">
    <location>
        <begin position="51"/>
        <end position="88"/>
    </location>
</feature>
<organism evidence="3">
    <name type="scientific">Burkholderia orbicola (strain AU 1054)</name>
    <dbReference type="NCBI Taxonomy" id="331271"/>
    <lineage>
        <taxon>Bacteria</taxon>
        <taxon>Pseudomonadati</taxon>
        <taxon>Pseudomonadota</taxon>
        <taxon>Betaproteobacteria</taxon>
        <taxon>Burkholderiales</taxon>
        <taxon>Burkholderiaceae</taxon>
        <taxon>Burkholderia</taxon>
        <taxon>Burkholderia cepacia complex</taxon>
        <taxon>Burkholderia orbicola</taxon>
    </lineage>
</organism>
<gene>
    <name evidence="3" type="ordered locus">Bcen_5296</name>
</gene>
<evidence type="ECO:0000259" key="2">
    <source>
        <dbReference type="Pfam" id="PF09722"/>
    </source>
</evidence>
<feature type="compositionally biased region" description="Polar residues" evidence="1">
    <location>
        <begin position="14"/>
        <end position="23"/>
    </location>
</feature>
<dbReference type="InterPro" id="IPR024467">
    <property type="entry name" value="Xre/MbcA/ParS-like_toxin-bd"/>
</dbReference>
<protein>
    <recommendedName>
        <fullName evidence="2">Antitoxin Xre/MbcA/ParS-like toxin-binding domain-containing protein</fullName>
    </recommendedName>
</protein>
<dbReference type="EMBL" id="CP000379">
    <property type="protein sequence ID" value="ABF80170.1"/>
    <property type="molecule type" value="Genomic_DNA"/>
</dbReference>